<dbReference type="PROSITE" id="PS50878">
    <property type="entry name" value="RT_POL"/>
    <property type="match status" value="1"/>
</dbReference>
<gene>
    <name evidence="1" type="ORF">PACLA_8A023972</name>
</gene>
<dbReference type="AlphaFoldDB" id="A0A6S7IK64"/>
<dbReference type="Proteomes" id="UP001152795">
    <property type="component" value="Unassembled WGS sequence"/>
</dbReference>
<dbReference type="InterPro" id="IPR043502">
    <property type="entry name" value="DNA/RNA_pol_sf"/>
</dbReference>
<evidence type="ECO:0000313" key="1">
    <source>
        <dbReference type="EMBL" id="CAB4018066.1"/>
    </source>
</evidence>
<dbReference type="OrthoDB" id="5949407at2759"/>
<dbReference type="SUPFAM" id="SSF56672">
    <property type="entry name" value="DNA/RNA polymerases"/>
    <property type="match status" value="1"/>
</dbReference>
<comment type="caution">
    <text evidence="1">The sequence shown here is derived from an EMBL/GenBank/DDBJ whole genome shotgun (WGS) entry which is preliminary data.</text>
</comment>
<dbReference type="PANTHER" id="PTHR35450:SF2">
    <property type="entry name" value="REVERSE TRANSCRIPTASE DOMAIN-CONTAINING PROTEIN"/>
    <property type="match status" value="1"/>
</dbReference>
<organism evidence="1 2">
    <name type="scientific">Paramuricea clavata</name>
    <name type="common">Red gorgonian</name>
    <name type="synonym">Violescent sea-whip</name>
    <dbReference type="NCBI Taxonomy" id="317549"/>
    <lineage>
        <taxon>Eukaryota</taxon>
        <taxon>Metazoa</taxon>
        <taxon>Cnidaria</taxon>
        <taxon>Anthozoa</taxon>
        <taxon>Octocorallia</taxon>
        <taxon>Malacalcyonacea</taxon>
        <taxon>Plexauridae</taxon>
        <taxon>Paramuricea</taxon>
    </lineage>
</organism>
<dbReference type="InterPro" id="IPR000477">
    <property type="entry name" value="RT_dom"/>
</dbReference>
<protein>
    <submittedName>
        <fullName evidence="1">Uncharacterized protein</fullName>
    </submittedName>
</protein>
<dbReference type="PANTHER" id="PTHR35450">
    <property type="entry name" value="REVERSE TRANSCRIPTASE DOMAIN-CONTAINING PROTEIN"/>
    <property type="match status" value="1"/>
</dbReference>
<keyword evidence="2" id="KW-1185">Reference proteome</keyword>
<reference evidence="1" key="1">
    <citation type="submission" date="2020-04" db="EMBL/GenBank/DDBJ databases">
        <authorList>
            <person name="Alioto T."/>
            <person name="Alioto T."/>
            <person name="Gomez Garrido J."/>
        </authorList>
    </citation>
    <scope>NUCLEOTIDE SEQUENCE</scope>
    <source>
        <strain evidence="1">A484AB</strain>
    </source>
</reference>
<accession>A0A6S7IK64</accession>
<evidence type="ECO:0000313" key="2">
    <source>
        <dbReference type="Proteomes" id="UP001152795"/>
    </source>
</evidence>
<dbReference type="EMBL" id="CACRXK020009833">
    <property type="protein sequence ID" value="CAB4018066.1"/>
    <property type="molecule type" value="Genomic_DNA"/>
</dbReference>
<feature type="non-terminal residue" evidence="1">
    <location>
        <position position="228"/>
    </location>
</feature>
<sequence length="228" mass="26479">MYEMVPHSWIVECMSTFKIAANVRTFMESSMENWKTELTSSGESLGNVNIRRGIFQGDSLSPLIFVMCMIALSLILRKEKVWYEARGKELKINHILFMDDLKLFGKNKEQIDSLVKTVHIVSKDIGMEFGIKKCAMLVMKKPERLWNTLCGKGRAYNTLDISECKKLAQEEYKRRHDNVARIVHWKLCGFYQLEKAEKCGFKEGKGVQDHRNRSSRGLYRIGIKETEK</sequence>
<dbReference type="Pfam" id="PF00078">
    <property type="entry name" value="RVT_1"/>
    <property type="match status" value="1"/>
</dbReference>
<proteinExistence type="predicted"/>
<name>A0A6S7IK64_PARCT</name>